<evidence type="ECO:0000313" key="1">
    <source>
        <dbReference type="EMBL" id="JAD57752.1"/>
    </source>
</evidence>
<protein>
    <submittedName>
        <fullName evidence="1">Uncharacterized protein</fullName>
    </submittedName>
</protein>
<accession>A0A0A9BEM5</accession>
<name>A0A0A9BEM5_ARUDO</name>
<dbReference type="EMBL" id="GBRH01240143">
    <property type="protein sequence ID" value="JAD57752.1"/>
    <property type="molecule type" value="Transcribed_RNA"/>
</dbReference>
<organism evidence="1">
    <name type="scientific">Arundo donax</name>
    <name type="common">Giant reed</name>
    <name type="synonym">Donax arundinaceus</name>
    <dbReference type="NCBI Taxonomy" id="35708"/>
    <lineage>
        <taxon>Eukaryota</taxon>
        <taxon>Viridiplantae</taxon>
        <taxon>Streptophyta</taxon>
        <taxon>Embryophyta</taxon>
        <taxon>Tracheophyta</taxon>
        <taxon>Spermatophyta</taxon>
        <taxon>Magnoliopsida</taxon>
        <taxon>Liliopsida</taxon>
        <taxon>Poales</taxon>
        <taxon>Poaceae</taxon>
        <taxon>PACMAD clade</taxon>
        <taxon>Arundinoideae</taxon>
        <taxon>Arundineae</taxon>
        <taxon>Arundo</taxon>
    </lineage>
</organism>
<dbReference type="AlphaFoldDB" id="A0A0A9BEM5"/>
<reference evidence="1" key="1">
    <citation type="submission" date="2014-09" db="EMBL/GenBank/DDBJ databases">
        <authorList>
            <person name="Magalhaes I.L.F."/>
            <person name="Oliveira U."/>
            <person name="Santos F.R."/>
            <person name="Vidigal T.H.D.A."/>
            <person name="Brescovit A.D."/>
            <person name="Santos A.J."/>
        </authorList>
    </citation>
    <scope>NUCLEOTIDE SEQUENCE</scope>
    <source>
        <tissue evidence="1">Shoot tissue taken approximately 20 cm above the soil surface</tissue>
    </source>
</reference>
<reference evidence="1" key="2">
    <citation type="journal article" date="2015" name="Data Brief">
        <title>Shoot transcriptome of the giant reed, Arundo donax.</title>
        <authorList>
            <person name="Barrero R.A."/>
            <person name="Guerrero F.D."/>
            <person name="Moolhuijzen P."/>
            <person name="Goolsby J.A."/>
            <person name="Tidwell J."/>
            <person name="Bellgard S.E."/>
            <person name="Bellgard M.I."/>
        </authorList>
    </citation>
    <scope>NUCLEOTIDE SEQUENCE</scope>
    <source>
        <tissue evidence="1">Shoot tissue taken approximately 20 cm above the soil surface</tissue>
    </source>
</reference>
<sequence>MIFVALTCTPCFSMLCGLNLGCLF</sequence>
<proteinExistence type="predicted"/>